<dbReference type="OrthoDB" id="5486437at2"/>
<organism evidence="9 10">
    <name type="scientific">Polyangium spumosum</name>
    <dbReference type="NCBI Taxonomy" id="889282"/>
    <lineage>
        <taxon>Bacteria</taxon>
        <taxon>Pseudomonadati</taxon>
        <taxon>Myxococcota</taxon>
        <taxon>Polyangia</taxon>
        <taxon>Polyangiales</taxon>
        <taxon>Polyangiaceae</taxon>
        <taxon>Polyangium</taxon>
    </lineage>
</organism>
<feature type="transmembrane region" description="Helical" evidence="6">
    <location>
        <begin position="564"/>
        <end position="586"/>
    </location>
</feature>
<dbReference type="PANTHER" id="PTHR43471">
    <property type="entry name" value="ABC TRANSPORTER PERMEASE"/>
    <property type="match status" value="1"/>
</dbReference>
<feature type="transmembrane region" description="Helical" evidence="6">
    <location>
        <begin position="417"/>
        <end position="439"/>
    </location>
</feature>
<dbReference type="Pfam" id="PF12698">
    <property type="entry name" value="ABC2_membrane_3"/>
    <property type="match status" value="1"/>
</dbReference>
<evidence type="ECO:0000256" key="1">
    <source>
        <dbReference type="ARBA" id="ARBA00004141"/>
    </source>
</evidence>
<name>A0A6N7QBT1_9BACT</name>
<dbReference type="EMBL" id="WJIE01000029">
    <property type="protein sequence ID" value="MRG98331.1"/>
    <property type="molecule type" value="Genomic_DNA"/>
</dbReference>
<feature type="transmembrane region" description="Helical" evidence="6">
    <location>
        <begin position="497"/>
        <end position="518"/>
    </location>
</feature>
<feature type="region of interest" description="Disordered" evidence="5">
    <location>
        <begin position="122"/>
        <end position="168"/>
    </location>
</feature>
<protein>
    <submittedName>
        <fullName evidence="9">ABC transporter permease subunit</fullName>
    </submittedName>
</protein>
<evidence type="ECO:0000256" key="2">
    <source>
        <dbReference type="ARBA" id="ARBA00022692"/>
    </source>
</evidence>
<feature type="domain" description="CAAX prenyl protease 2/Lysostaphin resistance protein A-like" evidence="7">
    <location>
        <begin position="607"/>
        <end position="694"/>
    </location>
</feature>
<dbReference type="Proteomes" id="UP000440224">
    <property type="component" value="Unassembled WGS sequence"/>
</dbReference>
<feature type="transmembrane region" description="Helical" evidence="6">
    <location>
        <begin position="272"/>
        <end position="291"/>
    </location>
</feature>
<feature type="transmembrane region" description="Helical" evidence="6">
    <location>
        <begin position="324"/>
        <end position="346"/>
    </location>
</feature>
<dbReference type="GO" id="GO:0016020">
    <property type="term" value="C:membrane"/>
    <property type="evidence" value="ECO:0007669"/>
    <property type="project" value="UniProtKB-SubCell"/>
</dbReference>
<dbReference type="GO" id="GO:0080120">
    <property type="term" value="P:CAAX-box protein maturation"/>
    <property type="evidence" value="ECO:0007669"/>
    <property type="project" value="UniProtKB-ARBA"/>
</dbReference>
<feature type="transmembrane region" description="Helical" evidence="6">
    <location>
        <begin position="445"/>
        <end position="468"/>
    </location>
</feature>
<feature type="transmembrane region" description="Helical" evidence="6">
    <location>
        <begin position="358"/>
        <end position="386"/>
    </location>
</feature>
<feature type="transmembrane region" description="Helical" evidence="6">
    <location>
        <begin position="51"/>
        <end position="70"/>
    </location>
</feature>
<proteinExistence type="predicted"/>
<evidence type="ECO:0000256" key="3">
    <source>
        <dbReference type="ARBA" id="ARBA00022989"/>
    </source>
</evidence>
<keyword evidence="3 6" id="KW-1133">Transmembrane helix</keyword>
<dbReference type="GO" id="GO:0004175">
    <property type="term" value="F:endopeptidase activity"/>
    <property type="evidence" value="ECO:0007669"/>
    <property type="project" value="UniProtKB-ARBA"/>
</dbReference>
<dbReference type="PANTHER" id="PTHR43471:SF3">
    <property type="entry name" value="ABC TRANSPORTER PERMEASE PROTEIN NATB"/>
    <property type="match status" value="1"/>
</dbReference>
<comment type="caution">
    <text evidence="9">The sequence shown here is derived from an EMBL/GenBank/DDBJ whole genome shotgun (WGS) entry which is preliminary data.</text>
</comment>
<evidence type="ECO:0000259" key="8">
    <source>
        <dbReference type="Pfam" id="PF12698"/>
    </source>
</evidence>
<dbReference type="AlphaFoldDB" id="A0A6N7QBT1"/>
<evidence type="ECO:0000259" key="7">
    <source>
        <dbReference type="Pfam" id="PF02517"/>
    </source>
</evidence>
<evidence type="ECO:0000256" key="5">
    <source>
        <dbReference type="SAM" id="MobiDB-lite"/>
    </source>
</evidence>
<feature type="transmembrane region" description="Helical" evidence="6">
    <location>
        <begin position="530"/>
        <end position="552"/>
    </location>
</feature>
<accession>A0A6N7QBT1</accession>
<feature type="transmembrane region" description="Helical" evidence="6">
    <location>
        <begin position="717"/>
        <end position="734"/>
    </location>
</feature>
<dbReference type="InterPro" id="IPR013525">
    <property type="entry name" value="ABC2_TM"/>
</dbReference>
<comment type="subcellular location">
    <subcellularLocation>
        <location evidence="1">Membrane</location>
        <topology evidence="1">Multi-pass membrane protein</topology>
    </subcellularLocation>
</comment>
<dbReference type="Pfam" id="PF02517">
    <property type="entry name" value="Rce1-like"/>
    <property type="match status" value="1"/>
</dbReference>
<keyword evidence="10" id="KW-1185">Reference proteome</keyword>
<feature type="transmembrane region" description="Helical" evidence="6">
    <location>
        <begin position="606"/>
        <end position="622"/>
    </location>
</feature>
<feature type="compositionally biased region" description="Basic and acidic residues" evidence="5">
    <location>
        <begin position="155"/>
        <end position="168"/>
    </location>
</feature>
<gene>
    <name evidence="9" type="ORF">GF068_41425</name>
</gene>
<dbReference type="NCBIfam" id="NF041647">
    <property type="entry name" value="ABC_perm_CPBP"/>
    <property type="match status" value="1"/>
</dbReference>
<feature type="transmembrane region" description="Helical" evidence="6">
    <location>
        <begin position="629"/>
        <end position="651"/>
    </location>
</feature>
<dbReference type="GO" id="GO:0140359">
    <property type="term" value="F:ABC-type transporter activity"/>
    <property type="evidence" value="ECO:0007669"/>
    <property type="project" value="InterPro"/>
</dbReference>
<evidence type="ECO:0000313" key="10">
    <source>
        <dbReference type="Proteomes" id="UP000440224"/>
    </source>
</evidence>
<evidence type="ECO:0000256" key="4">
    <source>
        <dbReference type="ARBA" id="ARBA00023136"/>
    </source>
</evidence>
<feature type="compositionally biased region" description="Pro residues" evidence="5">
    <location>
        <begin position="130"/>
        <end position="144"/>
    </location>
</feature>
<keyword evidence="4 6" id="KW-0472">Membrane</keyword>
<evidence type="ECO:0000313" key="9">
    <source>
        <dbReference type="EMBL" id="MRG98331.1"/>
    </source>
</evidence>
<dbReference type="InterPro" id="IPR003675">
    <property type="entry name" value="Rce1/LyrA-like_dom"/>
</dbReference>
<evidence type="ECO:0000256" key="6">
    <source>
        <dbReference type="SAM" id="Phobius"/>
    </source>
</evidence>
<feature type="transmembrane region" description="Helical" evidence="6">
    <location>
        <begin position="681"/>
        <end position="705"/>
    </location>
</feature>
<feature type="transmembrane region" description="Helical" evidence="6">
    <location>
        <begin position="392"/>
        <end position="410"/>
    </location>
</feature>
<sequence length="739" mass="79395">MRARGGRSEPHGCVSFSRRAWLGARRCGVRLSIVLVILRKELVETLRDRRTFVSLVLLPMLLYPLFALLMSRMAGAEMETLEARASKVAVWGELSPEVSQALASAENKIEVLPWHGAPEPLRRDLEAGSIPPPTPAPHAPPGPPRKNSSTEGADAEAKAGAKNRDADRPDAAVALAARALVDAREAHAVLVPWRGFSEDLREGKAARVTIYYDSVWGDSDFAADRLDYALARARDRLLVSRESEKGLPEGFTSALEVTSRNVAPEERRVGKVLGTLMPMMLILMSLLGGFLRAADMTAGEKERGTMQTLLCAPLLPIEIITGKFLAVFVVSLFTALVNVASLGFTLRRILPGEMDVPFSAHALTFALLIPVTLLFSALFLAVAAFARDFKDAQNLLTPVYLPVMLLSMVTSLPGMELTLATSFVPVLNVALLIKAIYLGDVSPDLVLFTLGSSTLFAALTLVFAARVFEREDVLLGGRGSFRAVFSFERQKGGIPSLGFSLGAFAVILVVMFYASLLVEKTTNKTAQLAFTQLGLFFLPALAAIFVSGASMRETLGLRLPRPRALVGAVLAGLSGGAVVSAFATRLVPVPREFADKLGDALLLDGQPLWVLLVVIAVLPALCEETLFRGLLFSGLSRAGFVVALLASSLLFGLAHGSIYRLLPTFSLGLLLAYARHTTRSLLPGVVVHGLNNALAITVLAVRPAWLEKLLRDDQVPLGVGAAAALVLGLGVYLMREPRE</sequence>
<reference evidence="9 10" key="1">
    <citation type="submission" date="2019-10" db="EMBL/GenBank/DDBJ databases">
        <title>A soil myxobacterium in the family Polyangiaceae.</title>
        <authorList>
            <person name="Li Y."/>
            <person name="Wang J."/>
        </authorList>
    </citation>
    <scope>NUCLEOTIDE SEQUENCE [LARGE SCALE GENOMIC DNA]</scope>
    <source>
        <strain evidence="9 10">DSM 14734</strain>
    </source>
</reference>
<feature type="domain" description="ABC-2 type transporter transmembrane" evidence="8">
    <location>
        <begin position="50"/>
        <end position="465"/>
    </location>
</feature>
<keyword evidence="2 6" id="KW-0812">Transmembrane</keyword>